<feature type="compositionally biased region" description="Basic and acidic residues" evidence="1">
    <location>
        <begin position="45"/>
        <end position="54"/>
    </location>
</feature>
<name>A0A150TMQ2_SORCE</name>
<evidence type="ECO:0000313" key="3">
    <source>
        <dbReference type="Proteomes" id="UP000075502"/>
    </source>
</evidence>
<protein>
    <submittedName>
        <fullName evidence="2">Uncharacterized protein</fullName>
    </submittedName>
</protein>
<sequence>MCGPSGSARSRAEVPPAPLSCDDEFIERIRHLARAEPSRTASAESEPRENDARARMKRQHERRNEPIPKRTPAIGQSTRRLAEPGG</sequence>
<dbReference type="Proteomes" id="UP000075502">
    <property type="component" value="Unassembled WGS sequence"/>
</dbReference>
<dbReference type="AlphaFoldDB" id="A0A150TMQ2"/>
<dbReference type="EMBL" id="JEME01001826">
    <property type="protein sequence ID" value="KYG05993.1"/>
    <property type="molecule type" value="Genomic_DNA"/>
</dbReference>
<organism evidence="2 3">
    <name type="scientific">Sorangium cellulosum</name>
    <name type="common">Polyangium cellulosum</name>
    <dbReference type="NCBI Taxonomy" id="56"/>
    <lineage>
        <taxon>Bacteria</taxon>
        <taxon>Pseudomonadati</taxon>
        <taxon>Myxococcota</taxon>
        <taxon>Polyangia</taxon>
        <taxon>Polyangiales</taxon>
        <taxon>Polyangiaceae</taxon>
        <taxon>Sorangium</taxon>
    </lineage>
</organism>
<evidence type="ECO:0000313" key="2">
    <source>
        <dbReference type="EMBL" id="KYG05993.1"/>
    </source>
</evidence>
<feature type="region of interest" description="Disordered" evidence="1">
    <location>
        <begin position="1"/>
        <end position="86"/>
    </location>
</feature>
<reference evidence="2 3" key="1">
    <citation type="submission" date="2014-02" db="EMBL/GenBank/DDBJ databases">
        <title>The small core and large imbalanced accessory genome model reveals a collaborative survival strategy of Sorangium cellulosum strains in nature.</title>
        <authorList>
            <person name="Han K."/>
            <person name="Peng R."/>
            <person name="Blom J."/>
            <person name="Li Y.-Z."/>
        </authorList>
    </citation>
    <scope>NUCLEOTIDE SEQUENCE [LARGE SCALE GENOMIC DNA]</scope>
    <source>
        <strain evidence="2 3">So0007-03</strain>
    </source>
</reference>
<feature type="compositionally biased region" description="Basic and acidic residues" evidence="1">
    <location>
        <begin position="26"/>
        <end position="37"/>
    </location>
</feature>
<proteinExistence type="predicted"/>
<gene>
    <name evidence="2" type="ORF">BE21_37395</name>
</gene>
<comment type="caution">
    <text evidence="2">The sequence shown here is derived from an EMBL/GenBank/DDBJ whole genome shotgun (WGS) entry which is preliminary data.</text>
</comment>
<evidence type="ECO:0000256" key="1">
    <source>
        <dbReference type="SAM" id="MobiDB-lite"/>
    </source>
</evidence>
<accession>A0A150TMQ2</accession>